<protein>
    <submittedName>
        <fullName evidence="1">Uncharacterized protein</fullName>
    </submittedName>
</protein>
<dbReference type="AlphaFoldDB" id="A0A6C0BKT7"/>
<evidence type="ECO:0000313" key="1">
    <source>
        <dbReference type="EMBL" id="QHS92179.1"/>
    </source>
</evidence>
<dbReference type="EMBL" id="MN739171">
    <property type="protein sequence ID" value="QHS92179.1"/>
    <property type="molecule type" value="Genomic_DNA"/>
</dbReference>
<name>A0A6C0BKT7_9ZZZZ</name>
<sequence>MGATRKAPKQWTIKPNIVLTFLSANPEYLPTIENYGDYTTEEEIFRVRVILWHTKKRYELYAKRTKDQGVKNISETTLVALVSASTQKKYRERDSPPFSANELCGSTLRGNDKQMYTGIKNTSNICSWKLDN</sequence>
<reference evidence="1" key="1">
    <citation type="journal article" date="2020" name="Nature">
        <title>Giant virus diversity and host interactions through global metagenomics.</title>
        <authorList>
            <person name="Schulz F."/>
            <person name="Roux S."/>
            <person name="Paez-Espino D."/>
            <person name="Jungbluth S."/>
            <person name="Walsh D.A."/>
            <person name="Denef V.J."/>
            <person name="McMahon K.D."/>
            <person name="Konstantinidis K.T."/>
            <person name="Eloe-Fadrosh E.A."/>
            <person name="Kyrpides N.C."/>
            <person name="Woyke T."/>
        </authorList>
    </citation>
    <scope>NUCLEOTIDE SEQUENCE</scope>
    <source>
        <strain evidence="1">GVMAG-M-3300013285-6</strain>
    </source>
</reference>
<organism evidence="1">
    <name type="scientific">viral metagenome</name>
    <dbReference type="NCBI Taxonomy" id="1070528"/>
    <lineage>
        <taxon>unclassified sequences</taxon>
        <taxon>metagenomes</taxon>
        <taxon>organismal metagenomes</taxon>
    </lineage>
</organism>
<proteinExistence type="predicted"/>
<accession>A0A6C0BKT7</accession>